<accession>A0A1Y1Z5B8</accession>
<keyword evidence="4" id="KW-0732">Signal</keyword>
<protein>
    <submittedName>
        <fullName evidence="6">Di-copper centre-containing protein</fullName>
    </submittedName>
</protein>
<dbReference type="PRINTS" id="PR00092">
    <property type="entry name" value="TYROSINASE"/>
</dbReference>
<dbReference type="AlphaFoldDB" id="A0A1Y1Z5B8"/>
<dbReference type="Pfam" id="PF00264">
    <property type="entry name" value="Tyrosinase"/>
    <property type="match status" value="1"/>
</dbReference>
<dbReference type="InterPro" id="IPR002227">
    <property type="entry name" value="Tyrosinase_Cu-bd"/>
</dbReference>
<evidence type="ECO:0000313" key="7">
    <source>
        <dbReference type="Proteomes" id="UP000193498"/>
    </source>
</evidence>
<feature type="domain" description="Tyrosinase copper-binding" evidence="5">
    <location>
        <begin position="63"/>
        <end position="216"/>
    </location>
</feature>
<dbReference type="InParanoid" id="A0A1Y1Z5B8"/>
<organism evidence="6 7">
    <name type="scientific">Basidiobolus meristosporus CBS 931.73</name>
    <dbReference type="NCBI Taxonomy" id="1314790"/>
    <lineage>
        <taxon>Eukaryota</taxon>
        <taxon>Fungi</taxon>
        <taxon>Fungi incertae sedis</taxon>
        <taxon>Zoopagomycota</taxon>
        <taxon>Entomophthoromycotina</taxon>
        <taxon>Basidiobolomycetes</taxon>
        <taxon>Basidiobolales</taxon>
        <taxon>Basidiobolaceae</taxon>
        <taxon>Basidiobolus</taxon>
    </lineage>
</organism>
<evidence type="ECO:0000256" key="3">
    <source>
        <dbReference type="SAM" id="MobiDB-lite"/>
    </source>
</evidence>
<dbReference type="Proteomes" id="UP000193498">
    <property type="component" value="Unassembled WGS sequence"/>
</dbReference>
<name>A0A1Y1Z5B8_9FUNG</name>
<dbReference type="EMBL" id="MCFE01000029">
    <property type="protein sequence ID" value="ORY04995.1"/>
    <property type="molecule type" value="Genomic_DNA"/>
</dbReference>
<dbReference type="GO" id="GO:0046872">
    <property type="term" value="F:metal ion binding"/>
    <property type="evidence" value="ECO:0007669"/>
    <property type="project" value="UniProtKB-KW"/>
</dbReference>
<keyword evidence="2" id="KW-0186">Copper</keyword>
<evidence type="ECO:0000313" key="6">
    <source>
        <dbReference type="EMBL" id="ORY04995.1"/>
    </source>
</evidence>
<dbReference type="PANTHER" id="PTHR11474:SF126">
    <property type="entry name" value="TYROSINASE-LIKE PROTEIN TYR-1-RELATED"/>
    <property type="match status" value="1"/>
</dbReference>
<comment type="caution">
    <text evidence="6">The sequence shown here is derived from an EMBL/GenBank/DDBJ whole genome shotgun (WGS) entry which is preliminary data.</text>
</comment>
<keyword evidence="7" id="KW-1185">Reference proteome</keyword>
<feature type="region of interest" description="Disordered" evidence="3">
    <location>
        <begin position="367"/>
        <end position="396"/>
    </location>
</feature>
<keyword evidence="1" id="KW-0479">Metal-binding</keyword>
<feature type="signal peptide" evidence="4">
    <location>
        <begin position="1"/>
        <end position="20"/>
    </location>
</feature>
<proteinExistence type="predicted"/>
<evidence type="ECO:0000259" key="5">
    <source>
        <dbReference type="Pfam" id="PF00264"/>
    </source>
</evidence>
<dbReference type="Gene3D" id="1.10.1280.10">
    <property type="entry name" value="Di-copper center containing domain from catechol oxidase"/>
    <property type="match status" value="1"/>
</dbReference>
<dbReference type="InterPro" id="IPR008922">
    <property type="entry name" value="Di-copper_centre_dom_sf"/>
</dbReference>
<evidence type="ECO:0000256" key="2">
    <source>
        <dbReference type="ARBA" id="ARBA00023008"/>
    </source>
</evidence>
<evidence type="ECO:0000256" key="4">
    <source>
        <dbReference type="SAM" id="SignalP"/>
    </source>
</evidence>
<dbReference type="OrthoDB" id="6132182at2759"/>
<evidence type="ECO:0000256" key="1">
    <source>
        <dbReference type="ARBA" id="ARBA00022723"/>
    </source>
</evidence>
<dbReference type="PANTHER" id="PTHR11474">
    <property type="entry name" value="TYROSINASE FAMILY MEMBER"/>
    <property type="match status" value="1"/>
</dbReference>
<dbReference type="GO" id="GO:0016491">
    <property type="term" value="F:oxidoreductase activity"/>
    <property type="evidence" value="ECO:0007669"/>
    <property type="project" value="InterPro"/>
</dbReference>
<feature type="compositionally biased region" description="Low complexity" evidence="3">
    <location>
        <begin position="385"/>
        <end position="396"/>
    </location>
</feature>
<feature type="chain" id="PRO_5012078849" evidence="4">
    <location>
        <begin position="21"/>
        <end position="396"/>
    </location>
</feature>
<gene>
    <name evidence="6" type="ORF">K493DRAFT_377371</name>
</gene>
<dbReference type="STRING" id="1314790.A0A1Y1Z5B8"/>
<dbReference type="SUPFAM" id="SSF48056">
    <property type="entry name" value="Di-copper centre-containing domain"/>
    <property type="match status" value="1"/>
</dbReference>
<reference evidence="6 7" key="1">
    <citation type="submission" date="2016-07" db="EMBL/GenBank/DDBJ databases">
        <title>Pervasive Adenine N6-methylation of Active Genes in Fungi.</title>
        <authorList>
            <consortium name="DOE Joint Genome Institute"/>
            <person name="Mondo S.J."/>
            <person name="Dannebaum R.O."/>
            <person name="Kuo R.C."/>
            <person name="Labutti K."/>
            <person name="Haridas S."/>
            <person name="Kuo A."/>
            <person name="Salamov A."/>
            <person name="Ahrendt S.R."/>
            <person name="Lipzen A."/>
            <person name="Sullivan W."/>
            <person name="Andreopoulos W.B."/>
            <person name="Clum A."/>
            <person name="Lindquist E."/>
            <person name="Daum C."/>
            <person name="Ramamoorthy G.K."/>
            <person name="Gryganskyi A."/>
            <person name="Culley D."/>
            <person name="Magnuson J.K."/>
            <person name="James T.Y."/>
            <person name="O'Malley M.A."/>
            <person name="Stajich J.E."/>
            <person name="Spatafora J.W."/>
            <person name="Visel A."/>
            <person name="Grigoriev I.V."/>
        </authorList>
    </citation>
    <scope>NUCLEOTIDE SEQUENCE [LARGE SCALE GENOMIC DNA]</scope>
    <source>
        <strain evidence="6 7">CBS 931.73</strain>
    </source>
</reference>
<sequence>MICILKALVLSILIISSTHAAPVPSTTNNDCSTIVVRKEIRQLSDGERNAFIDAIQKLKESGEYEKLVPIHNDYATTAHITPGFFPWHRYYIRLFESALQRINPDIVLPYWDWSIDSQAPEESEIFKWFGGNGQGPLQCVTDGPFANWRFRTPNDHCLRREFNGGDKILAIYSSEALNNMINTINNYDRFRDLIENGPHAAVHRGIGGDLAVLISPTEVGGMPSNECDQLKPFNITVDLGFTTTSKGYCYTYSPSPSFNTKTVAPPSKGLINIDLLKSLLGTAPQYSNTFGGPAPDDRQESRRIRIPYSIPLDYIQMFHGSELKVREMELNNAQFIQNINQIASYTSPNSLSMRNETIRQLIDMGRDIQTPYDNPDLPRPDRALPDPSRSPCTQVQ</sequence>
<dbReference type="InterPro" id="IPR050316">
    <property type="entry name" value="Tyrosinase/Hemocyanin"/>
</dbReference>